<dbReference type="RefSeq" id="WP_110270218.1">
    <property type="nucleotide sequence ID" value="NZ_CP029289.2"/>
</dbReference>
<evidence type="ECO:0000313" key="2">
    <source>
        <dbReference type="Proteomes" id="UP000248044"/>
    </source>
</evidence>
<dbReference type="EMBL" id="CP029289">
    <property type="protein sequence ID" value="AWR94337.1"/>
    <property type="molecule type" value="Genomic_DNA"/>
</dbReference>
<accession>A0A2U9IE65</accession>
<reference evidence="1 2" key="1">
    <citation type="submission" date="2018-05" db="EMBL/GenBank/DDBJ databases">
        <title>Complete Genome Sequences of Extremely Thermoacidophilic, Metal-Mobilizing Type-Strain Members of the Archaeal Family Sulfolobaceae: Acidianus brierleyi DSM-1651T, Acidianus sulfidivorans DSM-18786T, Metallosphaera hakonensis DSM-7519T, and Metallosphaera prunae DSM-10039T.</title>
        <authorList>
            <person name="Counts J.A."/>
            <person name="Kelly R.M."/>
        </authorList>
    </citation>
    <scope>NUCLEOTIDE SEQUENCE [LARGE SCALE GENOMIC DNA]</scope>
    <source>
        <strain evidence="1 2">DSM 1651</strain>
    </source>
</reference>
<keyword evidence="2" id="KW-1185">Reference proteome</keyword>
<dbReference type="Proteomes" id="UP000248044">
    <property type="component" value="Chromosome"/>
</dbReference>
<dbReference type="KEGG" id="abri:DFR85_06735"/>
<gene>
    <name evidence="1" type="ORF">DFR85_06735</name>
</gene>
<sequence length="84" mass="10237">MEDVRELLVKILRKLDPKFVEDSLDIKYIQNFKNRYDVFGQFRNDIGIYEFAISFDNKGNIKRNHINMIRPLKFDDEIQKKLRE</sequence>
<protein>
    <submittedName>
        <fullName evidence="1">Uncharacterized protein</fullName>
    </submittedName>
</protein>
<organism evidence="1 2">
    <name type="scientific">Acidianus brierleyi</name>
    <dbReference type="NCBI Taxonomy" id="41673"/>
    <lineage>
        <taxon>Archaea</taxon>
        <taxon>Thermoproteota</taxon>
        <taxon>Thermoprotei</taxon>
        <taxon>Sulfolobales</taxon>
        <taxon>Sulfolobaceae</taxon>
        <taxon>Acidianus</taxon>
    </lineage>
</organism>
<proteinExistence type="predicted"/>
<dbReference type="AlphaFoldDB" id="A0A2U9IE65"/>
<dbReference type="GeneID" id="36831837"/>
<dbReference type="OrthoDB" id="40712at2157"/>
<name>A0A2U9IE65_9CREN</name>
<evidence type="ECO:0000313" key="1">
    <source>
        <dbReference type="EMBL" id="AWR94337.1"/>
    </source>
</evidence>